<name>A0A1N6HBQ6_9SPHN</name>
<dbReference type="AlphaFoldDB" id="A0A1N6HBQ6"/>
<accession>A0A1N6HBQ6</accession>
<evidence type="ECO:0000313" key="2">
    <source>
        <dbReference type="Proteomes" id="UP000185192"/>
    </source>
</evidence>
<dbReference type="OrthoDB" id="5145750at2"/>
<dbReference type="RefSeq" id="WP_074206122.1">
    <property type="nucleotide sequence ID" value="NZ_FSQW01000002.1"/>
</dbReference>
<keyword evidence="2" id="KW-1185">Reference proteome</keyword>
<sequence>MSIDGSYDCITKSPMGDQASVVTITTDGDTFTGTNEGSMGSMELEEGKINGNELTWVMNMTVPMPMKLEGKATIEDGVLTGSVNAGAFGEMAMTGTKK</sequence>
<dbReference type="STRING" id="1123272.SAMN02745824_3220"/>
<dbReference type="EMBL" id="FSQW01000002">
    <property type="protein sequence ID" value="SIO17254.1"/>
    <property type="molecule type" value="Genomic_DNA"/>
</dbReference>
<proteinExistence type="predicted"/>
<reference evidence="2" key="1">
    <citation type="submission" date="2016-11" db="EMBL/GenBank/DDBJ databases">
        <authorList>
            <person name="Varghese N."/>
            <person name="Submissions S."/>
        </authorList>
    </citation>
    <scope>NUCLEOTIDE SEQUENCE [LARGE SCALE GENOMIC DNA]</scope>
    <source>
        <strain evidence="2">DSM 22363</strain>
    </source>
</reference>
<protein>
    <submittedName>
        <fullName evidence="1">Uncharacterized protein</fullName>
    </submittedName>
</protein>
<gene>
    <name evidence="1" type="ORF">SAMN02745824_3220</name>
</gene>
<dbReference type="Proteomes" id="UP000185192">
    <property type="component" value="Unassembled WGS sequence"/>
</dbReference>
<organism evidence="1 2">
    <name type="scientific">Parasphingorhabdus marina DSM 22363</name>
    <dbReference type="NCBI Taxonomy" id="1123272"/>
    <lineage>
        <taxon>Bacteria</taxon>
        <taxon>Pseudomonadati</taxon>
        <taxon>Pseudomonadota</taxon>
        <taxon>Alphaproteobacteria</taxon>
        <taxon>Sphingomonadales</taxon>
        <taxon>Sphingomonadaceae</taxon>
        <taxon>Parasphingorhabdus</taxon>
    </lineage>
</organism>
<evidence type="ECO:0000313" key="1">
    <source>
        <dbReference type="EMBL" id="SIO17254.1"/>
    </source>
</evidence>